<comment type="pathway">
    <text evidence="2">Lipid metabolism; sphingolipid metabolism.</text>
</comment>
<evidence type="ECO:0000256" key="1">
    <source>
        <dbReference type="ARBA" id="ARBA00004141"/>
    </source>
</evidence>
<proteinExistence type="inferred from homology"/>
<dbReference type="InterPro" id="IPR038772">
    <property type="entry name" value="Sph/SMPD2-like"/>
</dbReference>
<evidence type="ECO:0000256" key="2">
    <source>
        <dbReference type="ARBA" id="ARBA00004760"/>
    </source>
</evidence>
<keyword evidence="11" id="KW-0443">Lipid metabolism</keyword>
<dbReference type="PANTHER" id="PTHR16320:SF24">
    <property type="entry name" value="PHOSPHODIESTERASE, PUTATIVE-RELATED"/>
    <property type="match status" value="1"/>
</dbReference>
<comment type="subcellular location">
    <subcellularLocation>
        <location evidence="1">Membrane</location>
        <topology evidence="1">Multi-pass membrane protein</topology>
    </subcellularLocation>
</comment>
<evidence type="ECO:0000256" key="6">
    <source>
        <dbReference type="ARBA" id="ARBA00022723"/>
    </source>
</evidence>
<evidence type="ECO:0000256" key="4">
    <source>
        <dbReference type="ARBA" id="ARBA00006335"/>
    </source>
</evidence>
<dbReference type="EMBL" id="JAEHOC010000023">
    <property type="protein sequence ID" value="KAG2431750.1"/>
    <property type="molecule type" value="Genomic_DNA"/>
</dbReference>
<keyword evidence="5 14" id="KW-0812">Transmembrane</keyword>
<dbReference type="InterPro" id="IPR005135">
    <property type="entry name" value="Endo/exonuclease/phosphatase"/>
</dbReference>
<evidence type="ECO:0000256" key="11">
    <source>
        <dbReference type="ARBA" id="ARBA00023098"/>
    </source>
</evidence>
<feature type="domain" description="Endonuclease/exonuclease/phosphatase" evidence="15">
    <location>
        <begin position="7"/>
        <end position="281"/>
    </location>
</feature>
<reference evidence="16" key="1">
    <citation type="journal article" date="2020" name="bioRxiv">
        <title>Comparative genomics of Chlamydomonas.</title>
        <authorList>
            <person name="Craig R.J."/>
            <person name="Hasan A.R."/>
            <person name="Ness R.W."/>
            <person name="Keightley P.D."/>
        </authorList>
    </citation>
    <scope>NUCLEOTIDE SEQUENCE</scope>
    <source>
        <strain evidence="16">SAG 7.73</strain>
    </source>
</reference>
<keyword evidence="17" id="KW-1185">Reference proteome</keyword>
<dbReference type="Pfam" id="PF03372">
    <property type="entry name" value="Exo_endo_phos"/>
    <property type="match status" value="1"/>
</dbReference>
<gene>
    <name evidence="16" type="ORF">HXX76_009246</name>
</gene>
<evidence type="ECO:0000256" key="10">
    <source>
        <dbReference type="ARBA" id="ARBA00022989"/>
    </source>
</evidence>
<evidence type="ECO:0000256" key="7">
    <source>
        <dbReference type="ARBA" id="ARBA00022801"/>
    </source>
</evidence>
<evidence type="ECO:0000313" key="16">
    <source>
        <dbReference type="EMBL" id="KAG2431750.1"/>
    </source>
</evidence>
<dbReference type="GO" id="GO:0016020">
    <property type="term" value="C:membrane"/>
    <property type="evidence" value="ECO:0007669"/>
    <property type="project" value="UniProtKB-SubCell"/>
</dbReference>
<keyword evidence="6" id="KW-0479">Metal-binding</keyword>
<evidence type="ECO:0000256" key="13">
    <source>
        <dbReference type="SAM" id="MobiDB-lite"/>
    </source>
</evidence>
<dbReference type="Proteomes" id="UP000650467">
    <property type="component" value="Unassembled WGS sequence"/>
</dbReference>
<dbReference type="OrthoDB" id="387657at2759"/>
<keyword evidence="7" id="KW-0378">Hydrolase</keyword>
<dbReference type="GO" id="GO:0004767">
    <property type="term" value="F:sphingomyelin phosphodiesterase activity"/>
    <property type="evidence" value="ECO:0007669"/>
    <property type="project" value="InterPro"/>
</dbReference>
<evidence type="ECO:0000256" key="5">
    <source>
        <dbReference type="ARBA" id="ARBA00022692"/>
    </source>
</evidence>
<evidence type="ECO:0000313" key="17">
    <source>
        <dbReference type="Proteomes" id="UP000650467"/>
    </source>
</evidence>
<feature type="transmembrane region" description="Helical" evidence="14">
    <location>
        <begin position="448"/>
        <end position="472"/>
    </location>
</feature>
<feature type="region of interest" description="Disordered" evidence="13">
    <location>
        <begin position="295"/>
        <end position="391"/>
    </location>
</feature>
<dbReference type="InterPro" id="IPR036691">
    <property type="entry name" value="Endo/exonu/phosph_ase_sf"/>
</dbReference>
<organism evidence="16 17">
    <name type="scientific">Chlamydomonas incerta</name>
    <dbReference type="NCBI Taxonomy" id="51695"/>
    <lineage>
        <taxon>Eukaryota</taxon>
        <taxon>Viridiplantae</taxon>
        <taxon>Chlorophyta</taxon>
        <taxon>core chlorophytes</taxon>
        <taxon>Chlorophyceae</taxon>
        <taxon>CS clade</taxon>
        <taxon>Chlamydomonadales</taxon>
        <taxon>Chlamydomonadaceae</taxon>
        <taxon>Chlamydomonas</taxon>
    </lineage>
</organism>
<dbReference type="Gene3D" id="3.60.10.10">
    <property type="entry name" value="Endonuclease/exonuclease/phosphatase"/>
    <property type="match status" value="1"/>
</dbReference>
<dbReference type="PANTHER" id="PTHR16320">
    <property type="entry name" value="SPHINGOMYELINASE FAMILY MEMBER"/>
    <property type="match status" value="1"/>
</dbReference>
<dbReference type="GO" id="GO:0046872">
    <property type="term" value="F:metal ion binding"/>
    <property type="evidence" value="ECO:0007669"/>
    <property type="project" value="UniProtKB-KW"/>
</dbReference>
<evidence type="ECO:0000256" key="8">
    <source>
        <dbReference type="ARBA" id="ARBA00022842"/>
    </source>
</evidence>
<keyword evidence="8" id="KW-0460">Magnesium</keyword>
<evidence type="ECO:0000256" key="3">
    <source>
        <dbReference type="ARBA" id="ARBA00004991"/>
    </source>
</evidence>
<feature type="transmembrane region" description="Helical" evidence="14">
    <location>
        <begin position="423"/>
        <end position="442"/>
    </location>
</feature>
<dbReference type="GO" id="GO:0006665">
    <property type="term" value="P:sphingolipid metabolic process"/>
    <property type="evidence" value="ECO:0007669"/>
    <property type="project" value="UniProtKB-KW"/>
</dbReference>
<sequence>MAQLKLLTFNTWGLPMASKDHPLRLGRQAEYFRNEGRELDIVFLQEVWTPEYVRLLSDAGAEAGLTHSTTFDGGVFGAGLLLLSRHPITDLAFRTYSVKGEPGALEGEAMAGKGIGYARVVLPTGAAVHLFNTHTHANWVHSVVADEQLPDVQVPTDSFAPFRTAHILEAVAFMKPIVEAAAAAGELVFAAGDWNVPYDNLEACLLQSLLPVLKDSWQAAGRAPLDPEGNTCGCPTNVYTGSIIGGYVPERIDFIWTNARVLGCEAVLRRMPGTQLNYSDHHAVEVTAACEVAAPSTPPAKGAKVPSVKATATVPSESPSAEGSGKAATQLHADATASTPHAEPGTASGLPGPVAEARVSPAASAGSKEGAGLGAAGLRGPLAGPEDPGHPARRARLLRLARRQLQDGLAAASARLKTFKRRGWLSAAVSVVALGVVYYGIMASTDHWAKRLCAGVAAVGLVGGTSYGLYMVPLSCMDTASRRGLEQLGRMADVWLAVAEQEAAAAGGKKAAAAGKSA</sequence>
<keyword evidence="9" id="KW-0746">Sphingolipid metabolism</keyword>
<comment type="pathway">
    <text evidence="3">Sphingolipid metabolism.</text>
</comment>
<keyword evidence="10 14" id="KW-1133">Transmembrane helix</keyword>
<protein>
    <recommendedName>
        <fullName evidence="15">Endonuclease/exonuclease/phosphatase domain-containing protein</fullName>
    </recommendedName>
</protein>
<evidence type="ECO:0000256" key="14">
    <source>
        <dbReference type="SAM" id="Phobius"/>
    </source>
</evidence>
<evidence type="ECO:0000256" key="12">
    <source>
        <dbReference type="ARBA" id="ARBA00023136"/>
    </source>
</evidence>
<keyword evidence="12 14" id="KW-0472">Membrane</keyword>
<evidence type="ECO:0000256" key="9">
    <source>
        <dbReference type="ARBA" id="ARBA00022919"/>
    </source>
</evidence>
<name>A0A835T4T8_CHLIN</name>
<dbReference type="AlphaFoldDB" id="A0A835T4T8"/>
<evidence type="ECO:0000259" key="15">
    <source>
        <dbReference type="Pfam" id="PF03372"/>
    </source>
</evidence>
<accession>A0A835T4T8</accession>
<comment type="caution">
    <text evidence="16">The sequence shown here is derived from an EMBL/GenBank/DDBJ whole genome shotgun (WGS) entry which is preliminary data.</text>
</comment>
<comment type="similarity">
    <text evidence="4">Belongs to the neutral sphingomyelinase family.</text>
</comment>
<dbReference type="SUPFAM" id="SSF56219">
    <property type="entry name" value="DNase I-like"/>
    <property type="match status" value="1"/>
</dbReference>